<feature type="compositionally biased region" description="Basic residues" evidence="1">
    <location>
        <begin position="59"/>
        <end position="70"/>
    </location>
</feature>
<dbReference type="EMBL" id="KV918784">
    <property type="protein sequence ID" value="OSX79918.1"/>
    <property type="molecule type" value="Genomic_DNA"/>
</dbReference>
<reference evidence="2 3" key="1">
    <citation type="submission" date="2017-03" db="EMBL/GenBank/DDBJ databases">
        <title>WGS assembly of Porphyra umbilicalis.</title>
        <authorList>
            <person name="Brawley S.H."/>
            <person name="Blouin N.A."/>
            <person name="Ficko-Blean E."/>
            <person name="Wheeler G.L."/>
            <person name="Lohr M."/>
            <person name="Goodson H.V."/>
            <person name="Jenkins J.W."/>
            <person name="Blaby-Haas C.E."/>
            <person name="Helliwell K.E."/>
            <person name="Chan C."/>
            <person name="Marriage T."/>
            <person name="Bhattacharya D."/>
            <person name="Klein A.S."/>
            <person name="Badis Y."/>
            <person name="Brodie J."/>
            <person name="Cao Y."/>
            <person name="Collen J."/>
            <person name="Dittami S.M."/>
            <person name="Gachon C.M."/>
            <person name="Green B.R."/>
            <person name="Karpowicz S."/>
            <person name="Kim J.W."/>
            <person name="Kudahl U."/>
            <person name="Lin S."/>
            <person name="Michel G."/>
            <person name="Mittag M."/>
            <person name="Olson B.J."/>
            <person name="Pangilinan J."/>
            <person name="Peng Y."/>
            <person name="Qiu H."/>
            <person name="Shu S."/>
            <person name="Singer J.T."/>
            <person name="Smith A.G."/>
            <person name="Sprecher B.N."/>
            <person name="Wagner V."/>
            <person name="Wang W."/>
            <person name="Wang Z.-Y."/>
            <person name="Yan J."/>
            <person name="Yarish C."/>
            <person name="Zoeuner-Riek S."/>
            <person name="Zhuang Y."/>
            <person name="Zou Y."/>
            <person name="Lindquist E.A."/>
            <person name="Grimwood J."/>
            <person name="Barry K."/>
            <person name="Rokhsar D.S."/>
            <person name="Schmutz J."/>
            <person name="Stiller J.W."/>
            <person name="Grossman A.R."/>
            <person name="Prochnik S.E."/>
        </authorList>
    </citation>
    <scope>NUCLEOTIDE SEQUENCE [LARGE SCALE GENOMIC DNA]</scope>
    <source>
        <strain evidence="2">4086291</strain>
    </source>
</reference>
<feature type="compositionally biased region" description="Basic residues" evidence="1">
    <location>
        <begin position="299"/>
        <end position="315"/>
    </location>
</feature>
<sequence>MPPSRAVPPAAAPTAHRPAACAKQTLSQTAAAARRQRAAAAATAAQAAPTRRLGVPAPRGRRGTASRRRAPPLSLRLVVGRERRGMADAGHDGGEVSVGTPRASGLRDGARPTTPRRATAAADVVDVGRRRRVCRERRRRHGLRDGCRRVGAPPGGGAECVGNAGGASGLRDGCRRVGAPPMSGGGAECVGNASGASGLRDHDGDIDAAAASKRPQPPQAHGGAIVDARGKREKSSRARGKRRLCAVAAGADGHGRLEGGAGGGGGRRRRGARRQRGPDRSADGWADGGSGPMAGSAPRRGRVLSRPARLARRQRTAAQGRCEPPPRRGPHATGENAAGPAPRKHTGARLGVGDRDDGPWTDTAPACRRLVWWALRARGLALGESRGHCCGARATAMATARAVPSFPKATILVGISIPNESKKGGLFGFRWALASPTRP</sequence>
<proteinExistence type="predicted"/>
<feature type="compositionally biased region" description="Low complexity" evidence="1">
    <location>
        <begin position="7"/>
        <end position="58"/>
    </location>
</feature>
<feature type="region of interest" description="Disordered" evidence="1">
    <location>
        <begin position="209"/>
        <end position="361"/>
    </location>
</feature>
<name>A0A1X6PGJ9_PORUM</name>
<dbReference type="AlphaFoldDB" id="A0A1X6PGJ9"/>
<dbReference type="Proteomes" id="UP000218209">
    <property type="component" value="Unassembled WGS sequence"/>
</dbReference>
<protein>
    <submittedName>
        <fullName evidence="2">Uncharacterized protein</fullName>
    </submittedName>
</protein>
<feature type="region of interest" description="Disordered" evidence="1">
    <location>
        <begin position="1"/>
        <end position="71"/>
    </location>
</feature>
<evidence type="ECO:0000313" key="3">
    <source>
        <dbReference type="Proteomes" id="UP000218209"/>
    </source>
</evidence>
<evidence type="ECO:0000313" key="2">
    <source>
        <dbReference type="EMBL" id="OSX79918.1"/>
    </source>
</evidence>
<gene>
    <name evidence="2" type="ORF">BU14_0068s0014</name>
</gene>
<evidence type="ECO:0000256" key="1">
    <source>
        <dbReference type="SAM" id="MobiDB-lite"/>
    </source>
</evidence>
<feature type="compositionally biased region" description="Basic residues" evidence="1">
    <location>
        <begin position="266"/>
        <end position="275"/>
    </location>
</feature>
<keyword evidence="3" id="KW-1185">Reference proteome</keyword>
<accession>A0A1X6PGJ9</accession>
<feature type="region of interest" description="Disordered" evidence="1">
    <location>
        <begin position="85"/>
        <end position="121"/>
    </location>
</feature>
<organism evidence="2 3">
    <name type="scientific">Porphyra umbilicalis</name>
    <name type="common">Purple laver</name>
    <name type="synonym">Red alga</name>
    <dbReference type="NCBI Taxonomy" id="2786"/>
    <lineage>
        <taxon>Eukaryota</taxon>
        <taxon>Rhodophyta</taxon>
        <taxon>Bangiophyceae</taxon>
        <taxon>Bangiales</taxon>
        <taxon>Bangiaceae</taxon>
        <taxon>Porphyra</taxon>
    </lineage>
</organism>
<feature type="compositionally biased region" description="Low complexity" evidence="1">
    <location>
        <begin position="111"/>
        <end position="121"/>
    </location>
</feature>
<feature type="compositionally biased region" description="Basic and acidic residues" evidence="1">
    <location>
        <begin position="85"/>
        <end position="94"/>
    </location>
</feature>